<dbReference type="RefSeq" id="WP_046526040.1">
    <property type="nucleotide sequence ID" value="NZ_LAYY01000098.1"/>
</dbReference>
<evidence type="ECO:0000313" key="3">
    <source>
        <dbReference type="Proteomes" id="UP000034166"/>
    </source>
</evidence>
<dbReference type="PANTHER" id="PTHR40032:SF1">
    <property type="entry name" value="EXPORTED PROTEIN"/>
    <property type="match status" value="1"/>
</dbReference>
<reference evidence="2 3" key="1">
    <citation type="submission" date="2015-04" db="EMBL/GenBank/DDBJ databases">
        <title>Taxonomic description and genome sequence of Bacillus campisalis sp. nov., a novel member of the genus Bacillus isolated from solar saltern.</title>
        <authorList>
            <person name="Mathan Kumar R."/>
            <person name="Kaur G."/>
            <person name="Kumar A."/>
            <person name="Singh N.K."/>
            <person name="Kaur N."/>
            <person name="Kumar N."/>
            <person name="Mayilraj S."/>
        </authorList>
    </citation>
    <scope>NUCLEOTIDE SEQUENCE [LARGE SCALE GENOMIC DNA]</scope>
    <source>
        <strain evidence="2 3">SA2-6</strain>
    </source>
</reference>
<gene>
    <name evidence="2" type="ORF">WQ57_23265</name>
</gene>
<feature type="domain" description="Putative amidase" evidence="1">
    <location>
        <begin position="138"/>
        <end position="290"/>
    </location>
</feature>
<evidence type="ECO:0000313" key="2">
    <source>
        <dbReference type="EMBL" id="KKK34350.1"/>
    </source>
</evidence>
<sequence>MREQLQKRLEQRLKQYVSHNRSMLDDSEAIEMKKESCARRGAEIVRAKAEGKITDEKKGNASSEVYYSVHLKYLIKQKNAFFLEEGIEHRKAEFYKGILVGDEEIALFGLEQDPDSGIGEIEGDSEERAQKAKQIMYRYDRLKAVQYAERWWNDYNPAYKKFDVDCTNYISQCLHAGGAPMRGYPQRANGWWMMNSNWSFSWTVANSMRWYLPSSKNGLRAKEVASASQLKLGDVICYDFQGDGRFDHTTIVTAKDANGMPLVNAHTHNSRNRYWAYEDSTAYTPRIKYKFLSIVDDQ</sequence>
<dbReference type="InterPro" id="IPR024301">
    <property type="entry name" value="Amidase_6"/>
</dbReference>
<organism evidence="2 3">
    <name type="scientific">Mesobacillus campisalis</name>
    <dbReference type="NCBI Taxonomy" id="1408103"/>
    <lineage>
        <taxon>Bacteria</taxon>
        <taxon>Bacillati</taxon>
        <taxon>Bacillota</taxon>
        <taxon>Bacilli</taxon>
        <taxon>Bacillales</taxon>
        <taxon>Bacillaceae</taxon>
        <taxon>Mesobacillus</taxon>
    </lineage>
</organism>
<dbReference type="EMBL" id="LAYY01000098">
    <property type="protein sequence ID" value="KKK34350.1"/>
    <property type="molecule type" value="Genomic_DNA"/>
</dbReference>
<dbReference type="Pfam" id="PF12671">
    <property type="entry name" value="Amidase_6"/>
    <property type="match status" value="1"/>
</dbReference>
<keyword evidence="3" id="KW-1185">Reference proteome</keyword>
<dbReference type="AlphaFoldDB" id="A0A0M2SP13"/>
<evidence type="ECO:0000259" key="1">
    <source>
        <dbReference type="Pfam" id="PF12671"/>
    </source>
</evidence>
<protein>
    <recommendedName>
        <fullName evidence="1">Putative amidase domain-containing protein</fullName>
    </recommendedName>
</protein>
<proteinExistence type="predicted"/>
<dbReference type="OrthoDB" id="9812429at2"/>
<dbReference type="PANTHER" id="PTHR40032">
    <property type="entry name" value="EXPORTED PROTEIN-RELATED"/>
    <property type="match status" value="1"/>
</dbReference>
<dbReference type="PATRIC" id="fig|1408103.3.peg.5020"/>
<comment type="caution">
    <text evidence="2">The sequence shown here is derived from an EMBL/GenBank/DDBJ whole genome shotgun (WGS) entry which is preliminary data.</text>
</comment>
<accession>A0A0M2SP13</accession>
<name>A0A0M2SP13_9BACI</name>
<dbReference type="Proteomes" id="UP000034166">
    <property type="component" value="Unassembled WGS sequence"/>
</dbReference>